<organism evidence="7 8">
    <name type="scientific">Corticimicrobacter populi</name>
    <dbReference type="NCBI Taxonomy" id="2175229"/>
    <lineage>
        <taxon>Bacteria</taxon>
        <taxon>Pseudomonadati</taxon>
        <taxon>Pseudomonadota</taxon>
        <taxon>Betaproteobacteria</taxon>
        <taxon>Burkholderiales</taxon>
        <taxon>Alcaligenaceae</taxon>
        <taxon>Corticimicrobacter</taxon>
    </lineage>
</organism>
<feature type="chain" id="PRO_5015880759" description="C-type lysozyme inhibitor domain-containing protein" evidence="5">
    <location>
        <begin position="21"/>
        <end position="110"/>
    </location>
</feature>
<keyword evidence="3" id="KW-0564">Palmitate</keyword>
<evidence type="ECO:0000256" key="3">
    <source>
        <dbReference type="ARBA" id="ARBA00023139"/>
    </source>
</evidence>
<dbReference type="SUPFAM" id="SSF141488">
    <property type="entry name" value="YdhA-like"/>
    <property type="match status" value="1"/>
</dbReference>
<evidence type="ECO:0000256" key="4">
    <source>
        <dbReference type="ARBA" id="ARBA00023288"/>
    </source>
</evidence>
<gene>
    <name evidence="7" type="ORF">DD235_16515</name>
</gene>
<dbReference type="Pfam" id="PF09864">
    <property type="entry name" value="MliC"/>
    <property type="match status" value="1"/>
</dbReference>
<dbReference type="Proteomes" id="UP000245212">
    <property type="component" value="Unassembled WGS sequence"/>
</dbReference>
<comment type="caution">
    <text evidence="7">The sequence shown here is derived from an EMBL/GenBank/DDBJ whole genome shotgun (WGS) entry which is preliminary data.</text>
</comment>
<dbReference type="InterPro" id="IPR036328">
    <property type="entry name" value="MliC_sf"/>
</dbReference>
<evidence type="ECO:0000259" key="6">
    <source>
        <dbReference type="Pfam" id="PF09864"/>
    </source>
</evidence>
<accession>A0A2V1JTD5</accession>
<dbReference type="Gene3D" id="2.40.128.200">
    <property type="match status" value="1"/>
</dbReference>
<evidence type="ECO:0000256" key="1">
    <source>
        <dbReference type="ARBA" id="ARBA00022729"/>
    </source>
</evidence>
<reference evidence="8" key="1">
    <citation type="submission" date="2018-05" db="EMBL/GenBank/DDBJ databases">
        <authorList>
            <person name="Li Y."/>
        </authorList>
    </citation>
    <scope>NUCLEOTIDE SEQUENCE [LARGE SCALE GENOMIC DNA]</scope>
    <source>
        <strain evidence="8">3d-2-2</strain>
    </source>
</reference>
<keyword evidence="2" id="KW-0472">Membrane</keyword>
<feature type="domain" description="C-type lysozyme inhibitor" evidence="6">
    <location>
        <begin position="41"/>
        <end position="104"/>
    </location>
</feature>
<dbReference type="RefSeq" id="WP_109063223.1">
    <property type="nucleotide sequence ID" value="NZ_QETA01000011.1"/>
</dbReference>
<name>A0A2V1JTD5_9BURK</name>
<dbReference type="EMBL" id="QETA01000011">
    <property type="protein sequence ID" value="PWF20882.1"/>
    <property type="molecule type" value="Genomic_DNA"/>
</dbReference>
<evidence type="ECO:0000256" key="2">
    <source>
        <dbReference type="ARBA" id="ARBA00023136"/>
    </source>
</evidence>
<keyword evidence="8" id="KW-1185">Reference proteome</keyword>
<keyword evidence="1 5" id="KW-0732">Signal</keyword>
<feature type="signal peptide" evidence="5">
    <location>
        <begin position="1"/>
        <end position="20"/>
    </location>
</feature>
<dbReference type="InterPro" id="IPR018660">
    <property type="entry name" value="MliC"/>
</dbReference>
<evidence type="ECO:0000256" key="5">
    <source>
        <dbReference type="SAM" id="SignalP"/>
    </source>
</evidence>
<keyword evidence="4" id="KW-0449">Lipoprotein</keyword>
<dbReference type="AlphaFoldDB" id="A0A2V1JTD5"/>
<protein>
    <recommendedName>
        <fullName evidence="6">C-type lysozyme inhibitor domain-containing protein</fullName>
    </recommendedName>
</protein>
<sequence length="110" mass="11645">MAKKLHLYPIAAVLAATALAGCAAPAQKPAGEGEQALRAKFVCEGGTTLDVTFRDEKAWVTLADGSVFVLPQRPAASGYWYSSGIHELRGKGNEATWGVGRMVPLNCRAE</sequence>
<evidence type="ECO:0000313" key="8">
    <source>
        <dbReference type="Proteomes" id="UP000245212"/>
    </source>
</evidence>
<proteinExistence type="predicted"/>
<evidence type="ECO:0000313" key="7">
    <source>
        <dbReference type="EMBL" id="PWF20882.1"/>
    </source>
</evidence>
<dbReference type="PROSITE" id="PS51257">
    <property type="entry name" value="PROKAR_LIPOPROTEIN"/>
    <property type="match status" value="1"/>
</dbReference>